<name>A0AAV8X6Y4_9CUCU</name>
<evidence type="ECO:0000256" key="1">
    <source>
        <dbReference type="ARBA" id="ARBA00009156"/>
    </source>
</evidence>
<keyword evidence="6" id="KW-1185">Reference proteome</keyword>
<reference evidence="5" key="1">
    <citation type="journal article" date="2023" name="Insect Mol. Biol.">
        <title>Genome sequencing provides insights into the evolution of gene families encoding plant cell wall-degrading enzymes in longhorned beetles.</title>
        <authorList>
            <person name="Shin N.R."/>
            <person name="Okamura Y."/>
            <person name="Kirsch R."/>
            <person name="Pauchet Y."/>
        </authorList>
    </citation>
    <scope>NUCLEOTIDE SEQUENCE</scope>
    <source>
        <strain evidence="5">RBIC_L_NR</strain>
    </source>
</reference>
<dbReference type="PANTHER" id="PTHR10196:SF68">
    <property type="entry name" value="GLYCEROL KINASE 5-RELATED"/>
    <property type="match status" value="1"/>
</dbReference>
<dbReference type="SUPFAM" id="SSF53067">
    <property type="entry name" value="Actin-like ATPase domain"/>
    <property type="match status" value="1"/>
</dbReference>
<feature type="domain" description="Carbohydrate kinase FGGY C-terminal" evidence="4">
    <location>
        <begin position="5"/>
        <end position="73"/>
    </location>
</feature>
<evidence type="ECO:0000259" key="4">
    <source>
        <dbReference type="Pfam" id="PF02782"/>
    </source>
</evidence>
<dbReference type="GO" id="GO:0006641">
    <property type="term" value="P:triglyceride metabolic process"/>
    <property type="evidence" value="ECO:0007669"/>
    <property type="project" value="TreeGrafter"/>
</dbReference>
<dbReference type="Gene3D" id="3.30.420.40">
    <property type="match status" value="1"/>
</dbReference>
<proteinExistence type="inferred from homology"/>
<comment type="similarity">
    <text evidence="1">Belongs to the FGGY kinase family.</text>
</comment>
<evidence type="ECO:0000256" key="2">
    <source>
        <dbReference type="ARBA" id="ARBA00022679"/>
    </source>
</evidence>
<keyword evidence="2" id="KW-0808">Transferase</keyword>
<dbReference type="GO" id="GO:0046167">
    <property type="term" value="P:glycerol-3-phosphate biosynthetic process"/>
    <property type="evidence" value="ECO:0007669"/>
    <property type="project" value="TreeGrafter"/>
</dbReference>
<dbReference type="PANTHER" id="PTHR10196">
    <property type="entry name" value="SUGAR KINASE"/>
    <property type="match status" value="1"/>
</dbReference>
<gene>
    <name evidence="5" type="ORF">NQ314_013336</name>
</gene>
<sequence length="159" mass="18309">MAYKVKNNNGVYFIPAFSGLGPPINNEKAATGFIGITPTTTREHMVRAVLESIVFRVTLSYELLKKERCKNYKSIRNRKADLTNLIIERQASEMSVMGVAFLAGLSCGMWKDKKELCALHRVQQIFKPSSSQEHIEKCRQDLTKWLAAVERFKYWYKEN</sequence>
<evidence type="ECO:0000256" key="3">
    <source>
        <dbReference type="ARBA" id="ARBA00022777"/>
    </source>
</evidence>
<organism evidence="5 6">
    <name type="scientific">Rhamnusium bicolor</name>
    <dbReference type="NCBI Taxonomy" id="1586634"/>
    <lineage>
        <taxon>Eukaryota</taxon>
        <taxon>Metazoa</taxon>
        <taxon>Ecdysozoa</taxon>
        <taxon>Arthropoda</taxon>
        <taxon>Hexapoda</taxon>
        <taxon>Insecta</taxon>
        <taxon>Pterygota</taxon>
        <taxon>Neoptera</taxon>
        <taxon>Endopterygota</taxon>
        <taxon>Coleoptera</taxon>
        <taxon>Polyphaga</taxon>
        <taxon>Cucujiformia</taxon>
        <taxon>Chrysomeloidea</taxon>
        <taxon>Cerambycidae</taxon>
        <taxon>Lepturinae</taxon>
        <taxon>Rhagiini</taxon>
        <taxon>Rhamnusium</taxon>
    </lineage>
</organism>
<dbReference type="InterPro" id="IPR043129">
    <property type="entry name" value="ATPase_NBD"/>
</dbReference>
<dbReference type="InterPro" id="IPR018485">
    <property type="entry name" value="FGGY_C"/>
</dbReference>
<dbReference type="Pfam" id="PF02782">
    <property type="entry name" value="FGGY_C"/>
    <property type="match status" value="1"/>
</dbReference>
<dbReference type="EMBL" id="JANEYF010003725">
    <property type="protein sequence ID" value="KAJ8934461.1"/>
    <property type="molecule type" value="Genomic_DNA"/>
</dbReference>
<accession>A0AAV8X6Y4</accession>
<dbReference type="GO" id="GO:0016301">
    <property type="term" value="F:kinase activity"/>
    <property type="evidence" value="ECO:0007669"/>
    <property type="project" value="UniProtKB-KW"/>
</dbReference>
<evidence type="ECO:0000313" key="5">
    <source>
        <dbReference type="EMBL" id="KAJ8934461.1"/>
    </source>
</evidence>
<dbReference type="GO" id="GO:0006071">
    <property type="term" value="P:glycerol metabolic process"/>
    <property type="evidence" value="ECO:0007669"/>
    <property type="project" value="TreeGrafter"/>
</dbReference>
<dbReference type="AlphaFoldDB" id="A0AAV8X6Y4"/>
<evidence type="ECO:0000313" key="6">
    <source>
        <dbReference type="Proteomes" id="UP001162156"/>
    </source>
</evidence>
<dbReference type="GO" id="GO:0005739">
    <property type="term" value="C:mitochondrion"/>
    <property type="evidence" value="ECO:0007669"/>
    <property type="project" value="TreeGrafter"/>
</dbReference>
<comment type="caution">
    <text evidence="5">The sequence shown here is derived from an EMBL/GenBank/DDBJ whole genome shotgun (WGS) entry which is preliminary data.</text>
</comment>
<dbReference type="Proteomes" id="UP001162156">
    <property type="component" value="Unassembled WGS sequence"/>
</dbReference>
<keyword evidence="3" id="KW-0418">Kinase</keyword>
<protein>
    <recommendedName>
        <fullName evidence="4">Carbohydrate kinase FGGY C-terminal domain-containing protein</fullName>
    </recommendedName>
</protein>